<feature type="transmembrane region" description="Helical" evidence="5">
    <location>
        <begin position="377"/>
        <end position="407"/>
    </location>
</feature>
<feature type="transmembrane region" description="Helical" evidence="5">
    <location>
        <begin position="304"/>
        <end position="323"/>
    </location>
</feature>
<feature type="transmembrane region" description="Helical" evidence="5">
    <location>
        <begin position="230"/>
        <end position="249"/>
    </location>
</feature>
<feature type="transmembrane region" description="Helical" evidence="5">
    <location>
        <begin position="282"/>
        <end position="298"/>
    </location>
</feature>
<feature type="transmembrane region" description="Helical" evidence="5">
    <location>
        <begin position="330"/>
        <end position="347"/>
    </location>
</feature>
<dbReference type="Pfam" id="PF00939">
    <property type="entry name" value="Na_sulph_symp"/>
    <property type="match status" value="1"/>
</dbReference>
<dbReference type="GO" id="GO:0008514">
    <property type="term" value="F:organic anion transmembrane transporter activity"/>
    <property type="evidence" value="ECO:0007669"/>
    <property type="project" value="UniProtKB-ARBA"/>
</dbReference>
<dbReference type="PANTHER" id="PTHR10283">
    <property type="entry name" value="SOLUTE CARRIER FAMILY 13 MEMBER"/>
    <property type="match status" value="1"/>
</dbReference>
<name>E6VTX8_PSEA9</name>
<keyword evidence="2 5" id="KW-0812">Transmembrane</keyword>
<reference evidence="6 7" key="2">
    <citation type="journal article" date="2014" name="Genome Announc.">
        <title>Complete Genome Sequence of the Subsurface, Mesophilic Sulfate-Reducing Bacterium Desulfovibrio aespoeensis Aspo-2.</title>
        <authorList>
            <person name="Pedersen K."/>
            <person name="Bengtsson A."/>
            <person name="Edlund J."/>
            <person name="Rabe L."/>
            <person name="Hazen T."/>
            <person name="Chakraborty R."/>
            <person name="Goodwin L."/>
            <person name="Shapiro N."/>
        </authorList>
    </citation>
    <scope>NUCLEOTIDE SEQUENCE [LARGE SCALE GENOMIC DNA]</scope>
    <source>
        <strain evidence="7">ATCC 700646 / DSM 10631 / Aspo-2</strain>
    </source>
</reference>
<protein>
    <submittedName>
        <fullName evidence="6">Anion transporter</fullName>
    </submittedName>
</protein>
<dbReference type="PANTHER" id="PTHR10283:SF82">
    <property type="entry name" value="SOLUTE CARRIER FAMILY 13 MEMBER 2"/>
    <property type="match status" value="1"/>
</dbReference>
<dbReference type="EMBL" id="CP002431">
    <property type="protein sequence ID" value="ADU61070.1"/>
    <property type="molecule type" value="Genomic_DNA"/>
</dbReference>
<feature type="transmembrane region" description="Helical" evidence="5">
    <location>
        <begin position="92"/>
        <end position="108"/>
    </location>
</feature>
<dbReference type="GO" id="GO:0005886">
    <property type="term" value="C:plasma membrane"/>
    <property type="evidence" value="ECO:0007669"/>
    <property type="project" value="TreeGrafter"/>
</dbReference>
<keyword evidence="3 5" id="KW-1133">Transmembrane helix</keyword>
<dbReference type="Proteomes" id="UP000002191">
    <property type="component" value="Chromosome"/>
</dbReference>
<evidence type="ECO:0000256" key="2">
    <source>
        <dbReference type="ARBA" id="ARBA00022692"/>
    </source>
</evidence>
<dbReference type="HOGENOM" id="CLU_005170_0_1_7"/>
<gene>
    <name evidence="6" type="ordered locus">Daes_0041</name>
</gene>
<dbReference type="AlphaFoldDB" id="E6VTX8"/>
<comment type="subcellular location">
    <subcellularLocation>
        <location evidence="1">Membrane</location>
        <topology evidence="1">Multi-pass membrane protein</topology>
    </subcellularLocation>
</comment>
<feature type="transmembrane region" description="Helical" evidence="5">
    <location>
        <begin position="140"/>
        <end position="162"/>
    </location>
</feature>
<dbReference type="InterPro" id="IPR001898">
    <property type="entry name" value="SLC13A/DASS"/>
</dbReference>
<evidence type="ECO:0000256" key="3">
    <source>
        <dbReference type="ARBA" id="ARBA00022989"/>
    </source>
</evidence>
<organism evidence="6 7">
    <name type="scientific">Pseudodesulfovibrio aespoeensis (strain ATCC 700646 / DSM 10631 / Aspo-2)</name>
    <name type="common">Desulfovibrio aespoeensis</name>
    <dbReference type="NCBI Taxonomy" id="643562"/>
    <lineage>
        <taxon>Bacteria</taxon>
        <taxon>Pseudomonadati</taxon>
        <taxon>Thermodesulfobacteriota</taxon>
        <taxon>Desulfovibrionia</taxon>
        <taxon>Desulfovibrionales</taxon>
        <taxon>Desulfovibrionaceae</taxon>
    </lineage>
</organism>
<evidence type="ECO:0000256" key="5">
    <source>
        <dbReference type="SAM" id="Phobius"/>
    </source>
</evidence>
<feature type="transmembrane region" description="Helical" evidence="5">
    <location>
        <begin position="460"/>
        <end position="478"/>
    </location>
</feature>
<evidence type="ECO:0000256" key="1">
    <source>
        <dbReference type="ARBA" id="ARBA00004141"/>
    </source>
</evidence>
<dbReference type="eggNOG" id="COG0471">
    <property type="taxonomic scope" value="Bacteria"/>
</dbReference>
<dbReference type="GO" id="GO:1905039">
    <property type="term" value="P:carboxylic acid transmembrane transport"/>
    <property type="evidence" value="ECO:0007669"/>
    <property type="project" value="UniProtKB-ARBA"/>
</dbReference>
<feature type="transmembrane region" description="Helical" evidence="5">
    <location>
        <begin position="115"/>
        <end position="134"/>
    </location>
</feature>
<proteinExistence type="predicted"/>
<dbReference type="STRING" id="643562.Daes_0041"/>
<feature type="transmembrane region" description="Helical" evidence="5">
    <location>
        <begin position="427"/>
        <end position="448"/>
    </location>
</feature>
<accession>E6VTX8</accession>
<reference evidence="7" key="1">
    <citation type="submission" date="2010-12" db="EMBL/GenBank/DDBJ databases">
        <title>Complete sequence of Desulfovibrio aespoeensis Aspo-2.</title>
        <authorList>
            <consortium name="US DOE Joint Genome Institute"/>
            <person name="Lucas S."/>
            <person name="Copeland A."/>
            <person name="Lapidus A."/>
            <person name="Cheng J.-F."/>
            <person name="Goodwin L."/>
            <person name="Pitluck S."/>
            <person name="Chertkov O."/>
            <person name="Misra M."/>
            <person name="Detter J.C."/>
            <person name="Han C."/>
            <person name="Tapia R."/>
            <person name="Land M."/>
            <person name="Hauser L."/>
            <person name="Kyrpides N."/>
            <person name="Ivanova N."/>
            <person name="Ovchinnikova G."/>
            <person name="Pedersen K."/>
            <person name="Jagevall S."/>
            <person name="Hazen T."/>
            <person name="Woyke T."/>
        </authorList>
    </citation>
    <scope>NUCLEOTIDE SEQUENCE [LARGE SCALE GENOMIC DNA]</scope>
    <source>
        <strain evidence="7">ATCC 700646 / DSM 10631 / Aspo-2</strain>
    </source>
</reference>
<evidence type="ECO:0000313" key="6">
    <source>
        <dbReference type="EMBL" id="ADU61070.1"/>
    </source>
</evidence>
<sequence length="481" mass="51388">MVYAGLNMVHYLREKRWFLITLVIQAAMLLAPAPEGISPQGWRVLIMTVGATILFVTEPIPLPAVALLIILGQVFLLDLDSSLVASSLMKDSVLFIMGSLMLAVALVKQKLDKRLALLIVSITGSNTYNIAFGISIFSGILASFVGEHTVAAMMLPVALSLLQLATDDEDKRRGLAVILLFSISYACAMAGIGTPSGGARNAIMIDYLRDFFFVADDPATHVFSVSYLKWMIYAYPVFLVQLPLMHLILRRTFKTDMADLGPAVDTLKAQVGEEGALTGQHYLAIGLFLLTLVGWVGFSSEVGMGTIAILGATLFLVTGLVRWQDINSGVNWGVVLLYAAAISLGVQMRDTGAAAWLAGLFMDGLAPLGMDRGIGLLAAVMILTTLLTNTMSNGAAVAVLGPIVLSIAMESGSNPLAVGMTTAMSSAFAYFTVIGTPASTIVHSSGYLRSSDFMRVGWRMALMSFAVLLLASKLYWPLVGL</sequence>
<evidence type="ECO:0000313" key="7">
    <source>
        <dbReference type="Proteomes" id="UP000002191"/>
    </source>
</evidence>
<evidence type="ECO:0000256" key="4">
    <source>
        <dbReference type="ARBA" id="ARBA00023136"/>
    </source>
</evidence>
<feature type="transmembrane region" description="Helical" evidence="5">
    <location>
        <begin position="45"/>
        <end position="72"/>
    </location>
</feature>
<dbReference type="KEGG" id="das:Daes_0041"/>
<keyword evidence="7" id="KW-1185">Reference proteome</keyword>
<dbReference type="NCBIfam" id="TIGR00785">
    <property type="entry name" value="dass"/>
    <property type="match status" value="1"/>
</dbReference>
<feature type="transmembrane region" description="Helical" evidence="5">
    <location>
        <begin position="174"/>
        <end position="192"/>
    </location>
</feature>
<keyword evidence="4 5" id="KW-0472">Membrane</keyword>